<dbReference type="EMBL" id="NPKI01000012">
    <property type="protein sequence ID" value="PAQ02694.1"/>
    <property type="molecule type" value="Genomic_DNA"/>
</dbReference>
<evidence type="ECO:0000259" key="2">
    <source>
        <dbReference type="SMART" id="SM00829"/>
    </source>
</evidence>
<evidence type="ECO:0000313" key="3">
    <source>
        <dbReference type="EMBL" id="PAQ02694.1"/>
    </source>
</evidence>
<dbReference type="InterPro" id="IPR013154">
    <property type="entry name" value="ADH-like_N"/>
</dbReference>
<dbReference type="InterPro" id="IPR002364">
    <property type="entry name" value="Quin_OxRdtase/zeta-crystal_CS"/>
</dbReference>
<evidence type="ECO:0000313" key="4">
    <source>
        <dbReference type="Proteomes" id="UP000216215"/>
    </source>
</evidence>
<name>A0AB36RDM7_9HYPH</name>
<dbReference type="InterPro" id="IPR020843">
    <property type="entry name" value="ER"/>
</dbReference>
<dbReference type="PANTHER" id="PTHR11695:SF294">
    <property type="entry name" value="RETICULON-4-INTERACTING PROTEIN 1, MITOCHONDRIAL"/>
    <property type="match status" value="1"/>
</dbReference>
<dbReference type="SMART" id="SM00829">
    <property type="entry name" value="PKS_ER"/>
    <property type="match status" value="1"/>
</dbReference>
<dbReference type="PANTHER" id="PTHR11695">
    <property type="entry name" value="ALCOHOL DEHYDROGENASE RELATED"/>
    <property type="match status" value="1"/>
</dbReference>
<dbReference type="GO" id="GO:0008270">
    <property type="term" value="F:zinc ion binding"/>
    <property type="evidence" value="ECO:0007669"/>
    <property type="project" value="InterPro"/>
</dbReference>
<dbReference type="Pfam" id="PF13602">
    <property type="entry name" value="ADH_zinc_N_2"/>
    <property type="match status" value="1"/>
</dbReference>
<dbReference type="SUPFAM" id="SSF50129">
    <property type="entry name" value="GroES-like"/>
    <property type="match status" value="1"/>
</dbReference>
<proteinExistence type="predicted"/>
<dbReference type="GO" id="GO:0016491">
    <property type="term" value="F:oxidoreductase activity"/>
    <property type="evidence" value="ECO:0007669"/>
    <property type="project" value="UniProtKB-KW"/>
</dbReference>
<dbReference type="InterPro" id="IPR011032">
    <property type="entry name" value="GroES-like_sf"/>
</dbReference>
<feature type="domain" description="Enoyl reductase (ER)" evidence="2">
    <location>
        <begin position="10"/>
        <end position="306"/>
    </location>
</feature>
<dbReference type="Pfam" id="PF08240">
    <property type="entry name" value="ADH_N"/>
    <property type="match status" value="1"/>
</dbReference>
<reference evidence="4" key="1">
    <citation type="submission" date="2017-08" db="EMBL/GenBank/DDBJ databases">
        <title>Mesorhizobium wenxinae sp. nov., a novel rhizobial species isolated from root nodules of chickpea (Cicer arietinum L.).</title>
        <authorList>
            <person name="Zhang J."/>
        </authorList>
    </citation>
    <scope>NUCLEOTIDE SEQUENCE [LARGE SCALE GENOMIC DNA]</scope>
    <source>
        <strain evidence="4">USDA 3392</strain>
    </source>
</reference>
<dbReference type="Gene3D" id="3.40.50.720">
    <property type="entry name" value="NAD(P)-binding Rossmann-like Domain"/>
    <property type="match status" value="1"/>
</dbReference>
<dbReference type="Proteomes" id="UP000216215">
    <property type="component" value="Unassembled WGS sequence"/>
</dbReference>
<dbReference type="CDD" id="cd05289">
    <property type="entry name" value="MDR_like_2"/>
    <property type="match status" value="1"/>
</dbReference>
<comment type="caution">
    <text evidence="3">The sequence shown here is derived from an EMBL/GenBank/DDBJ whole genome shotgun (WGS) entry which is preliminary data.</text>
</comment>
<organism evidence="3 4">
    <name type="scientific">Mesorhizobium mediterraneum</name>
    <dbReference type="NCBI Taxonomy" id="43617"/>
    <lineage>
        <taxon>Bacteria</taxon>
        <taxon>Pseudomonadati</taxon>
        <taxon>Pseudomonadota</taxon>
        <taxon>Alphaproteobacteria</taxon>
        <taxon>Hyphomicrobiales</taxon>
        <taxon>Phyllobacteriaceae</taxon>
        <taxon>Mesorhizobium</taxon>
    </lineage>
</organism>
<dbReference type="RefSeq" id="WP_095484158.1">
    <property type="nucleotide sequence ID" value="NZ_CP088151.1"/>
</dbReference>
<keyword evidence="4" id="KW-1185">Reference proteome</keyword>
<dbReference type="InterPro" id="IPR036291">
    <property type="entry name" value="NAD(P)-bd_dom_sf"/>
</dbReference>
<protein>
    <submittedName>
        <fullName evidence="3">NADPH:quinone reductase</fullName>
    </submittedName>
</protein>
<keyword evidence="1" id="KW-0560">Oxidoreductase</keyword>
<dbReference type="SUPFAM" id="SSF51735">
    <property type="entry name" value="NAD(P)-binding Rossmann-fold domains"/>
    <property type="match status" value="1"/>
</dbReference>
<sequence>MRAVIQNSVGGPEVLVIADRPAPSPNAGEVLIRVGASGINPVDGAVRAGRYPLLGEPPFILGWDVSGTVEALGSGVTGLKVGDAVFGMPRFPKQAAAYAELAAVPANEIAPKPKGIDHLHAAALPLAGLTAWQGLVRHGRLEQGQRVLIHAAAGGVGHLAVQIAKARGAHVVATASPEKLDFARSLGADEVIDYTKDDFVDKAHDIDLVLEMFGGDHAQRSLKVLKAGGVLVSLLDVSDTTKAEAKAQDIRVERMSVVPDRAGLVELGKLIEAKKLAAHVARAFPLEEAGAAHAFLATRPIGKVVLTA</sequence>
<evidence type="ECO:0000256" key="1">
    <source>
        <dbReference type="ARBA" id="ARBA00023002"/>
    </source>
</evidence>
<dbReference type="InterPro" id="IPR050700">
    <property type="entry name" value="YIM1/Zinc_Alcohol_DH_Fams"/>
</dbReference>
<dbReference type="AlphaFoldDB" id="A0AB36RDM7"/>
<gene>
    <name evidence="3" type="ORF">CIT25_08750</name>
</gene>
<dbReference type="Gene3D" id="3.90.180.10">
    <property type="entry name" value="Medium-chain alcohol dehydrogenases, catalytic domain"/>
    <property type="match status" value="1"/>
</dbReference>
<dbReference type="PROSITE" id="PS01162">
    <property type="entry name" value="QOR_ZETA_CRYSTAL"/>
    <property type="match status" value="1"/>
</dbReference>
<accession>A0AB36RDM7</accession>